<dbReference type="OrthoDB" id="9784272at2"/>
<accession>A0A3A5M732</accession>
<dbReference type="InterPro" id="IPR039425">
    <property type="entry name" value="RNA_pol_sigma-70-like"/>
</dbReference>
<dbReference type="Pfam" id="PF04542">
    <property type="entry name" value="Sigma70_r2"/>
    <property type="match status" value="1"/>
</dbReference>
<dbReference type="Gene3D" id="1.10.10.10">
    <property type="entry name" value="Winged helix-like DNA-binding domain superfamily/Winged helix DNA-binding domain"/>
    <property type="match status" value="1"/>
</dbReference>
<dbReference type="AlphaFoldDB" id="A0A3A5M732"/>
<sequence>MSATPAFGGSQEADNALVVLLARIAQADTAAFAELYRLAAPRVLGLVRRVVADPVMSEEVAQEIFLELWSKAASFDPDQDSAPTWILSIARRKAIDRVRSVMSPVEAAGARARPDSAAGPTPVVQDVLDHHGARQLATPLGGLQPLQREALDLAYFGGLTYDETARQLGTATGTVRSRIREGVMSLRTDRSPA</sequence>
<dbReference type="GO" id="GO:0006352">
    <property type="term" value="P:DNA-templated transcription initiation"/>
    <property type="evidence" value="ECO:0007669"/>
    <property type="project" value="InterPro"/>
</dbReference>
<evidence type="ECO:0000256" key="3">
    <source>
        <dbReference type="ARBA" id="ARBA00023082"/>
    </source>
</evidence>
<dbReference type="InterPro" id="IPR036388">
    <property type="entry name" value="WH-like_DNA-bd_sf"/>
</dbReference>
<feature type="domain" description="RNA polymerase sigma-70 region 2" evidence="5">
    <location>
        <begin position="35"/>
        <end position="100"/>
    </location>
</feature>
<dbReference type="InterPro" id="IPR007627">
    <property type="entry name" value="RNA_pol_sigma70_r2"/>
</dbReference>
<dbReference type="PANTHER" id="PTHR43133:SF66">
    <property type="entry name" value="ECF RNA POLYMERASE SIGMA FACTOR SIGK"/>
    <property type="match status" value="1"/>
</dbReference>
<dbReference type="Proteomes" id="UP000272560">
    <property type="component" value="Unassembled WGS sequence"/>
</dbReference>
<evidence type="ECO:0000256" key="4">
    <source>
        <dbReference type="ARBA" id="ARBA00023163"/>
    </source>
</evidence>
<organism evidence="7 8">
    <name type="scientific">Arthrobacter cheniae</name>
    <dbReference type="NCBI Taxonomy" id="1258888"/>
    <lineage>
        <taxon>Bacteria</taxon>
        <taxon>Bacillati</taxon>
        <taxon>Actinomycetota</taxon>
        <taxon>Actinomycetes</taxon>
        <taxon>Micrococcales</taxon>
        <taxon>Micrococcaceae</taxon>
        <taxon>Arthrobacter</taxon>
    </lineage>
</organism>
<evidence type="ECO:0000313" key="8">
    <source>
        <dbReference type="Proteomes" id="UP000272560"/>
    </source>
</evidence>
<evidence type="ECO:0000256" key="2">
    <source>
        <dbReference type="ARBA" id="ARBA00023015"/>
    </source>
</evidence>
<keyword evidence="4" id="KW-0804">Transcription</keyword>
<gene>
    <name evidence="7" type="ORF">D6T63_03105</name>
</gene>
<evidence type="ECO:0000256" key="1">
    <source>
        <dbReference type="ARBA" id="ARBA00010641"/>
    </source>
</evidence>
<dbReference type="InterPro" id="IPR014284">
    <property type="entry name" value="RNA_pol_sigma-70_dom"/>
</dbReference>
<comment type="similarity">
    <text evidence="1">Belongs to the sigma-70 factor family. ECF subfamily.</text>
</comment>
<dbReference type="EMBL" id="QZVT01000001">
    <property type="protein sequence ID" value="RJT83520.1"/>
    <property type="molecule type" value="Genomic_DNA"/>
</dbReference>
<feature type="domain" description="RNA polymerase sigma factor 70 region 4 type 2" evidence="6">
    <location>
        <begin position="140"/>
        <end position="183"/>
    </location>
</feature>
<keyword evidence="8" id="KW-1185">Reference proteome</keyword>
<evidence type="ECO:0000313" key="7">
    <source>
        <dbReference type="EMBL" id="RJT83520.1"/>
    </source>
</evidence>
<keyword evidence="3" id="KW-0731">Sigma factor</keyword>
<dbReference type="NCBIfam" id="TIGR02937">
    <property type="entry name" value="sigma70-ECF"/>
    <property type="match status" value="1"/>
</dbReference>
<protein>
    <submittedName>
        <fullName evidence="7">Sigma-70 family RNA polymerase sigma factor</fullName>
    </submittedName>
</protein>
<keyword evidence="2" id="KW-0805">Transcription regulation</keyword>
<dbReference type="GO" id="GO:0016987">
    <property type="term" value="F:sigma factor activity"/>
    <property type="evidence" value="ECO:0007669"/>
    <property type="project" value="UniProtKB-KW"/>
</dbReference>
<dbReference type="SUPFAM" id="SSF88946">
    <property type="entry name" value="Sigma2 domain of RNA polymerase sigma factors"/>
    <property type="match status" value="1"/>
</dbReference>
<dbReference type="InterPro" id="IPR013324">
    <property type="entry name" value="RNA_pol_sigma_r3/r4-like"/>
</dbReference>
<evidence type="ECO:0000259" key="5">
    <source>
        <dbReference type="Pfam" id="PF04542"/>
    </source>
</evidence>
<dbReference type="InterPro" id="IPR013325">
    <property type="entry name" value="RNA_pol_sigma_r2"/>
</dbReference>
<proteinExistence type="inferred from homology"/>
<dbReference type="SUPFAM" id="SSF88659">
    <property type="entry name" value="Sigma3 and sigma4 domains of RNA polymerase sigma factors"/>
    <property type="match status" value="1"/>
</dbReference>
<dbReference type="GO" id="GO:0003677">
    <property type="term" value="F:DNA binding"/>
    <property type="evidence" value="ECO:0007669"/>
    <property type="project" value="InterPro"/>
</dbReference>
<dbReference type="Pfam" id="PF08281">
    <property type="entry name" value="Sigma70_r4_2"/>
    <property type="match status" value="1"/>
</dbReference>
<evidence type="ECO:0000259" key="6">
    <source>
        <dbReference type="Pfam" id="PF08281"/>
    </source>
</evidence>
<reference evidence="7 8" key="1">
    <citation type="submission" date="2018-09" db="EMBL/GenBank/DDBJ databases">
        <title>Novel species of Arthrobacter.</title>
        <authorList>
            <person name="Liu Q."/>
            <person name="Xin Y.-H."/>
        </authorList>
    </citation>
    <scope>NUCLEOTIDE SEQUENCE [LARGE SCALE GENOMIC DNA]</scope>
    <source>
        <strain evidence="7 8">Hz2</strain>
    </source>
</reference>
<dbReference type="InterPro" id="IPR013249">
    <property type="entry name" value="RNA_pol_sigma70_r4_t2"/>
</dbReference>
<name>A0A3A5M732_9MICC</name>
<dbReference type="PANTHER" id="PTHR43133">
    <property type="entry name" value="RNA POLYMERASE ECF-TYPE SIGMA FACTO"/>
    <property type="match status" value="1"/>
</dbReference>
<comment type="caution">
    <text evidence="7">The sequence shown here is derived from an EMBL/GenBank/DDBJ whole genome shotgun (WGS) entry which is preliminary data.</text>
</comment>
<dbReference type="Gene3D" id="1.10.1740.10">
    <property type="match status" value="1"/>
</dbReference>
<dbReference type="CDD" id="cd06171">
    <property type="entry name" value="Sigma70_r4"/>
    <property type="match status" value="1"/>
</dbReference>